<name>A0A6P2M0M4_BURL3</name>
<accession>A0A6P2M0M4</accession>
<proteinExistence type="predicted"/>
<reference evidence="1 2" key="1">
    <citation type="submission" date="2019-09" db="EMBL/GenBank/DDBJ databases">
        <authorList>
            <person name="Depoorter E."/>
        </authorList>
    </citation>
    <scope>NUCLEOTIDE SEQUENCE [LARGE SCALE GENOMIC DNA]</scope>
    <source>
        <strain evidence="1">R-15945</strain>
    </source>
</reference>
<evidence type="ECO:0000313" key="1">
    <source>
        <dbReference type="EMBL" id="VWB73092.1"/>
    </source>
</evidence>
<sequence>MHRFSKREVTRGRPVVLTFRQSCAVLYAVLVVGIEGRKIGRTFDGHTLLVVDSAEAEPVLAAYNARLTPIATGRSRLDGHAQYVTGFDQRKVVLTGAMSIRTMKPP</sequence>
<dbReference type="AlphaFoldDB" id="A0A6P2M0M4"/>
<organism evidence="1 2">
    <name type="scientific">Burkholderia lata (strain ATCC 17760 / DSM 23089 / LMG 22485 / NCIMB 9086 / R18194 / 383)</name>
    <dbReference type="NCBI Taxonomy" id="482957"/>
    <lineage>
        <taxon>Bacteria</taxon>
        <taxon>Pseudomonadati</taxon>
        <taxon>Pseudomonadota</taxon>
        <taxon>Betaproteobacteria</taxon>
        <taxon>Burkholderiales</taxon>
        <taxon>Burkholderiaceae</taxon>
        <taxon>Burkholderia</taxon>
        <taxon>Burkholderia cepacia complex</taxon>
    </lineage>
</organism>
<gene>
    <name evidence="1" type="ORF">BLA15945_03489</name>
</gene>
<protein>
    <submittedName>
        <fullName evidence="1">Uncharacterized protein</fullName>
    </submittedName>
</protein>
<dbReference type="Proteomes" id="UP000494174">
    <property type="component" value="Unassembled WGS sequence"/>
</dbReference>
<evidence type="ECO:0000313" key="2">
    <source>
        <dbReference type="Proteomes" id="UP000494174"/>
    </source>
</evidence>
<dbReference type="EMBL" id="CABVPU010000011">
    <property type="protein sequence ID" value="VWB73092.1"/>
    <property type="molecule type" value="Genomic_DNA"/>
</dbReference>